<dbReference type="STRING" id="5364.A0A5C3MVA2"/>
<evidence type="ECO:0000313" key="3">
    <source>
        <dbReference type="EMBL" id="TFK45361.1"/>
    </source>
</evidence>
<dbReference type="EMBL" id="ML213545">
    <property type="protein sequence ID" value="TFK45361.1"/>
    <property type="molecule type" value="Genomic_DNA"/>
</dbReference>
<feature type="domain" description="Fungal-type protein kinase" evidence="2">
    <location>
        <begin position="6"/>
        <end position="45"/>
    </location>
</feature>
<sequence>MENEGARLRGRTGTWQFVSHSLLQDPSKMHTLQDDLESSFWTLLYTSLHLIPCSLSREDVAYMLRTVFDEAKWDDRIGSYVGGIEKYIMITYGKYLQRGILSGTSGIVFVAQPLNELLRSIRRLFLCWYMRIYDIGEDLSDIVRSESDKLLTSEAIIQLFKDAYTNPGWSHEIADRQEGLVPETGHDGSSKRPNAEVGEQWRKTQRISRASDATSSRLEMLDE</sequence>
<proteinExistence type="predicted"/>
<accession>A0A5C3MVA2</accession>
<feature type="compositionally biased region" description="Polar residues" evidence="1">
    <location>
        <begin position="207"/>
        <end position="217"/>
    </location>
</feature>
<dbReference type="Pfam" id="PF17667">
    <property type="entry name" value="Pkinase_fungal"/>
    <property type="match status" value="1"/>
</dbReference>
<reference evidence="3 4" key="1">
    <citation type="journal article" date="2019" name="Nat. Ecol. Evol.">
        <title>Megaphylogeny resolves global patterns of mushroom evolution.</title>
        <authorList>
            <person name="Varga T."/>
            <person name="Krizsan K."/>
            <person name="Foldi C."/>
            <person name="Dima B."/>
            <person name="Sanchez-Garcia M."/>
            <person name="Sanchez-Ramirez S."/>
            <person name="Szollosi G.J."/>
            <person name="Szarkandi J.G."/>
            <person name="Papp V."/>
            <person name="Albert L."/>
            <person name="Andreopoulos W."/>
            <person name="Angelini C."/>
            <person name="Antonin V."/>
            <person name="Barry K.W."/>
            <person name="Bougher N.L."/>
            <person name="Buchanan P."/>
            <person name="Buyck B."/>
            <person name="Bense V."/>
            <person name="Catcheside P."/>
            <person name="Chovatia M."/>
            <person name="Cooper J."/>
            <person name="Damon W."/>
            <person name="Desjardin D."/>
            <person name="Finy P."/>
            <person name="Geml J."/>
            <person name="Haridas S."/>
            <person name="Hughes K."/>
            <person name="Justo A."/>
            <person name="Karasinski D."/>
            <person name="Kautmanova I."/>
            <person name="Kiss B."/>
            <person name="Kocsube S."/>
            <person name="Kotiranta H."/>
            <person name="LaButti K.M."/>
            <person name="Lechner B.E."/>
            <person name="Liimatainen K."/>
            <person name="Lipzen A."/>
            <person name="Lukacs Z."/>
            <person name="Mihaltcheva S."/>
            <person name="Morgado L.N."/>
            <person name="Niskanen T."/>
            <person name="Noordeloos M.E."/>
            <person name="Ohm R.A."/>
            <person name="Ortiz-Santana B."/>
            <person name="Ovrebo C."/>
            <person name="Racz N."/>
            <person name="Riley R."/>
            <person name="Savchenko A."/>
            <person name="Shiryaev A."/>
            <person name="Soop K."/>
            <person name="Spirin V."/>
            <person name="Szebenyi C."/>
            <person name="Tomsovsky M."/>
            <person name="Tulloss R.E."/>
            <person name="Uehling J."/>
            <person name="Grigoriev I.V."/>
            <person name="Vagvolgyi C."/>
            <person name="Papp T."/>
            <person name="Martin F.M."/>
            <person name="Miettinen O."/>
            <person name="Hibbett D.S."/>
            <person name="Nagy L.G."/>
        </authorList>
    </citation>
    <scope>NUCLEOTIDE SEQUENCE [LARGE SCALE GENOMIC DNA]</scope>
    <source>
        <strain evidence="3 4">OMC1185</strain>
    </source>
</reference>
<evidence type="ECO:0000313" key="4">
    <source>
        <dbReference type="Proteomes" id="UP000305948"/>
    </source>
</evidence>
<name>A0A5C3MVA2_9AGAM</name>
<keyword evidence="4" id="KW-1185">Reference proteome</keyword>
<dbReference type="OrthoDB" id="2747778at2759"/>
<dbReference type="Proteomes" id="UP000305948">
    <property type="component" value="Unassembled WGS sequence"/>
</dbReference>
<evidence type="ECO:0000256" key="1">
    <source>
        <dbReference type="SAM" id="MobiDB-lite"/>
    </source>
</evidence>
<feature type="region of interest" description="Disordered" evidence="1">
    <location>
        <begin position="180"/>
        <end position="223"/>
    </location>
</feature>
<dbReference type="AlphaFoldDB" id="A0A5C3MVA2"/>
<protein>
    <recommendedName>
        <fullName evidence="2">Fungal-type protein kinase domain-containing protein</fullName>
    </recommendedName>
</protein>
<organism evidence="3 4">
    <name type="scientific">Heliocybe sulcata</name>
    <dbReference type="NCBI Taxonomy" id="5364"/>
    <lineage>
        <taxon>Eukaryota</taxon>
        <taxon>Fungi</taxon>
        <taxon>Dikarya</taxon>
        <taxon>Basidiomycota</taxon>
        <taxon>Agaricomycotina</taxon>
        <taxon>Agaricomycetes</taxon>
        <taxon>Gloeophyllales</taxon>
        <taxon>Gloeophyllaceae</taxon>
        <taxon>Heliocybe</taxon>
    </lineage>
</organism>
<dbReference type="InterPro" id="IPR040976">
    <property type="entry name" value="Pkinase_fungal"/>
</dbReference>
<evidence type="ECO:0000259" key="2">
    <source>
        <dbReference type="Pfam" id="PF17667"/>
    </source>
</evidence>
<gene>
    <name evidence="3" type="ORF">OE88DRAFT_1812599</name>
</gene>
<feature type="compositionally biased region" description="Basic and acidic residues" evidence="1">
    <location>
        <begin position="180"/>
        <end position="202"/>
    </location>
</feature>